<feature type="region of interest" description="Disordered" evidence="1">
    <location>
        <begin position="1"/>
        <end position="24"/>
    </location>
</feature>
<feature type="compositionally biased region" description="Polar residues" evidence="1">
    <location>
        <begin position="113"/>
        <end position="128"/>
    </location>
</feature>
<feature type="region of interest" description="Disordered" evidence="1">
    <location>
        <begin position="100"/>
        <end position="128"/>
    </location>
</feature>
<organism evidence="2">
    <name type="scientific">Cacopsylla melanoneura</name>
    <dbReference type="NCBI Taxonomy" id="428564"/>
    <lineage>
        <taxon>Eukaryota</taxon>
        <taxon>Metazoa</taxon>
        <taxon>Ecdysozoa</taxon>
        <taxon>Arthropoda</taxon>
        <taxon>Hexapoda</taxon>
        <taxon>Insecta</taxon>
        <taxon>Pterygota</taxon>
        <taxon>Neoptera</taxon>
        <taxon>Paraneoptera</taxon>
        <taxon>Hemiptera</taxon>
        <taxon>Sternorrhyncha</taxon>
        <taxon>Psylloidea</taxon>
        <taxon>Psyllidae</taxon>
        <taxon>Psyllinae</taxon>
        <taxon>Cacopsylla</taxon>
    </lineage>
</organism>
<evidence type="ECO:0000313" key="2">
    <source>
        <dbReference type="EMBL" id="CAG6758125.1"/>
    </source>
</evidence>
<proteinExistence type="predicted"/>
<reference evidence="2" key="1">
    <citation type="submission" date="2021-05" db="EMBL/GenBank/DDBJ databases">
        <authorList>
            <person name="Alioto T."/>
            <person name="Alioto T."/>
            <person name="Gomez Garrido J."/>
        </authorList>
    </citation>
    <scope>NUCLEOTIDE SEQUENCE</scope>
</reference>
<evidence type="ECO:0000256" key="1">
    <source>
        <dbReference type="SAM" id="MobiDB-lite"/>
    </source>
</evidence>
<dbReference type="EMBL" id="HBUF01548799">
    <property type="protein sequence ID" value="CAG6758122.1"/>
    <property type="molecule type" value="Transcribed_RNA"/>
</dbReference>
<dbReference type="EMBL" id="HBUF01548800">
    <property type="protein sequence ID" value="CAG6758125.1"/>
    <property type="molecule type" value="Transcribed_RNA"/>
</dbReference>
<dbReference type="AlphaFoldDB" id="A0A8D9A3F6"/>
<feature type="compositionally biased region" description="Basic and acidic residues" evidence="1">
    <location>
        <begin position="101"/>
        <end position="111"/>
    </location>
</feature>
<sequence>MRLAQRRSGSAQIPRGPSRGTSHKISDFANSKVIAVFSRLYTFFVCILLLQTGGNILQTECPSASCGARLGLERPVTVIVQLWLEWTHCDRTRHWMTRQRSGCDRTNDRTRRGQSPTRRSSDETPSLTSRDCLDRVTVSYLFPGLPGVIVDDDSRYCFCRRHEPAVCTGWAGRGR</sequence>
<accession>A0A8D9A3F6</accession>
<protein>
    <submittedName>
        <fullName evidence="2">Uncharacterized protein</fullName>
    </submittedName>
</protein>
<name>A0A8D9A3F6_9HEMI</name>